<name>A0A4Z0Y2L0_9FIRM</name>
<dbReference type="InterPro" id="IPR050807">
    <property type="entry name" value="TransReg_Diox_bact_type"/>
</dbReference>
<protein>
    <submittedName>
        <fullName evidence="3">Anaerobic benzoate catabolism transcriptional regulator</fullName>
    </submittedName>
</protein>
<keyword evidence="1" id="KW-0238">DNA-binding</keyword>
<dbReference type="GO" id="GO:0003700">
    <property type="term" value="F:DNA-binding transcription factor activity"/>
    <property type="evidence" value="ECO:0007669"/>
    <property type="project" value="TreeGrafter"/>
</dbReference>
<proteinExistence type="predicted"/>
<dbReference type="PANTHER" id="PTHR46797:SF1">
    <property type="entry name" value="METHYLPHOSPHONATE SYNTHASE"/>
    <property type="match status" value="1"/>
</dbReference>
<dbReference type="CDD" id="cd00093">
    <property type="entry name" value="HTH_XRE"/>
    <property type="match status" value="1"/>
</dbReference>
<feature type="domain" description="HTH cro/C1-type" evidence="2">
    <location>
        <begin position="24"/>
        <end position="78"/>
    </location>
</feature>
<dbReference type="GO" id="GO:0003677">
    <property type="term" value="F:DNA binding"/>
    <property type="evidence" value="ECO:0007669"/>
    <property type="project" value="UniProtKB-KW"/>
</dbReference>
<accession>A0A4Z0Y2L0</accession>
<dbReference type="AlphaFoldDB" id="A0A4Z0Y2L0"/>
<sequence>MTEVWCFQMEKSKYDIMYKTANQIRSYRTSAGLSQKTLAAMAGLDPAFLGHVERCLKCPTIDTLNKISNALNITLSQLLDFDHPPKETKNVDLLKKITVLFNQLTPEEANHLTNIIFKIVEFKKH</sequence>
<evidence type="ECO:0000313" key="3">
    <source>
        <dbReference type="EMBL" id="TGJ77954.1"/>
    </source>
</evidence>
<dbReference type="InterPro" id="IPR001387">
    <property type="entry name" value="Cro/C1-type_HTH"/>
</dbReference>
<dbReference type="Pfam" id="PF01381">
    <property type="entry name" value="HTH_3"/>
    <property type="match status" value="1"/>
</dbReference>
<dbReference type="PANTHER" id="PTHR46797">
    <property type="entry name" value="HTH-TYPE TRANSCRIPTIONAL REGULATOR"/>
    <property type="match status" value="1"/>
</dbReference>
<evidence type="ECO:0000313" key="4">
    <source>
        <dbReference type="Proteomes" id="UP000297714"/>
    </source>
</evidence>
<dbReference type="SMART" id="SM00530">
    <property type="entry name" value="HTH_XRE"/>
    <property type="match status" value="1"/>
</dbReference>
<dbReference type="EMBL" id="SRMQ01000001">
    <property type="protein sequence ID" value="TGJ77954.1"/>
    <property type="molecule type" value="Genomic_DNA"/>
</dbReference>
<reference evidence="3 4" key="1">
    <citation type="submission" date="2019-04" db="EMBL/GenBank/DDBJ databases">
        <authorList>
            <person name="Poehlein A."/>
            <person name="Bengelsdorf F.R."/>
            <person name="Duerre P."/>
            <person name="Daniel R."/>
        </authorList>
    </citation>
    <scope>NUCLEOTIDE SEQUENCE [LARGE SCALE GENOMIC DNA]</scope>
    <source>
        <strain evidence="3 4">BS-1</strain>
    </source>
</reference>
<gene>
    <name evidence="3" type="ORF">CAGA_03640</name>
</gene>
<evidence type="ECO:0000256" key="1">
    <source>
        <dbReference type="ARBA" id="ARBA00023125"/>
    </source>
</evidence>
<organism evidence="3 4">
    <name type="scientific">Caproiciproducens galactitolivorans</name>
    <dbReference type="NCBI Taxonomy" id="642589"/>
    <lineage>
        <taxon>Bacteria</taxon>
        <taxon>Bacillati</taxon>
        <taxon>Bacillota</taxon>
        <taxon>Clostridia</taxon>
        <taxon>Eubacteriales</taxon>
        <taxon>Acutalibacteraceae</taxon>
        <taxon>Caproiciproducens</taxon>
    </lineage>
</organism>
<dbReference type="InterPro" id="IPR010982">
    <property type="entry name" value="Lambda_DNA-bd_dom_sf"/>
</dbReference>
<dbReference type="GO" id="GO:0005829">
    <property type="term" value="C:cytosol"/>
    <property type="evidence" value="ECO:0007669"/>
    <property type="project" value="TreeGrafter"/>
</dbReference>
<comment type="caution">
    <text evidence="3">The sequence shown here is derived from an EMBL/GenBank/DDBJ whole genome shotgun (WGS) entry which is preliminary data.</text>
</comment>
<dbReference type="Gene3D" id="1.10.260.40">
    <property type="entry name" value="lambda repressor-like DNA-binding domains"/>
    <property type="match status" value="1"/>
</dbReference>
<dbReference type="Proteomes" id="UP000297714">
    <property type="component" value="Unassembled WGS sequence"/>
</dbReference>
<dbReference type="SUPFAM" id="SSF47413">
    <property type="entry name" value="lambda repressor-like DNA-binding domains"/>
    <property type="match status" value="1"/>
</dbReference>
<evidence type="ECO:0000259" key="2">
    <source>
        <dbReference type="PROSITE" id="PS50943"/>
    </source>
</evidence>
<dbReference type="PROSITE" id="PS50943">
    <property type="entry name" value="HTH_CROC1"/>
    <property type="match status" value="1"/>
</dbReference>
<keyword evidence="4" id="KW-1185">Reference proteome</keyword>